<sequence>MLYARNYGMYTTPLSRMQCDTRVAAQPDSYVRSTLCGPPSRARPARRLYTVFTAAAGLSTPFLSAHP</sequence>
<dbReference type="AlphaFoldDB" id="A0A975WWK6"/>
<dbReference type="Proteomes" id="UP000256780">
    <property type="component" value="Chromosome CBM2587_a"/>
</dbReference>
<protein>
    <submittedName>
        <fullName evidence="1">Uncharacterized protein</fullName>
    </submittedName>
</protein>
<organism evidence="1 2">
    <name type="scientific">Cupriavidus taiwanensis</name>
    <dbReference type="NCBI Taxonomy" id="164546"/>
    <lineage>
        <taxon>Bacteria</taxon>
        <taxon>Pseudomonadati</taxon>
        <taxon>Pseudomonadota</taxon>
        <taxon>Betaproteobacteria</taxon>
        <taxon>Burkholderiales</taxon>
        <taxon>Burkholderiaceae</taxon>
        <taxon>Cupriavidus</taxon>
    </lineage>
</organism>
<name>A0A975WWK6_9BURK</name>
<evidence type="ECO:0000313" key="1">
    <source>
        <dbReference type="EMBL" id="SOY46628.1"/>
    </source>
</evidence>
<gene>
    <name evidence="1" type="ORF">CBM2587_A160505</name>
</gene>
<proteinExistence type="predicted"/>
<evidence type="ECO:0000313" key="2">
    <source>
        <dbReference type="Proteomes" id="UP000256780"/>
    </source>
</evidence>
<comment type="caution">
    <text evidence="1">The sequence shown here is derived from an EMBL/GenBank/DDBJ whole genome shotgun (WGS) entry which is preliminary data.</text>
</comment>
<accession>A0A975WWK6</accession>
<reference evidence="1 2" key="1">
    <citation type="submission" date="2018-01" db="EMBL/GenBank/DDBJ databases">
        <authorList>
            <person name="Clerissi C."/>
        </authorList>
    </citation>
    <scope>NUCLEOTIDE SEQUENCE [LARGE SCALE GENOMIC DNA]</scope>
    <source>
        <strain evidence="1">Cupriavidus sp. LMG 19464</strain>
    </source>
</reference>
<dbReference type="EMBL" id="OFSQ01000008">
    <property type="protein sequence ID" value="SOY46628.1"/>
    <property type="molecule type" value="Genomic_DNA"/>
</dbReference>